<name>A0A1A8T5P8_9GAMM</name>
<keyword evidence="1" id="KW-0732">Signal</keyword>
<dbReference type="EMBL" id="FLOC01000002">
    <property type="protein sequence ID" value="SBS26573.1"/>
    <property type="molecule type" value="Genomic_DNA"/>
</dbReference>
<dbReference type="Proteomes" id="UP000092627">
    <property type="component" value="Unassembled WGS sequence"/>
</dbReference>
<feature type="signal peptide" evidence="1">
    <location>
        <begin position="1"/>
        <end position="23"/>
    </location>
</feature>
<keyword evidence="3" id="KW-1185">Reference proteome</keyword>
<protein>
    <recommendedName>
        <fullName evidence="4">DUF4402 domain-containing protein</fullName>
    </recommendedName>
</protein>
<dbReference type="AlphaFoldDB" id="A0A1A8T5P8"/>
<dbReference type="STRING" id="295068.MAQ5080_00556"/>
<proteinExistence type="predicted"/>
<dbReference type="Pfam" id="PF14352">
    <property type="entry name" value="DUF4402"/>
    <property type="match status" value="1"/>
</dbReference>
<evidence type="ECO:0000313" key="3">
    <source>
        <dbReference type="Proteomes" id="UP000092627"/>
    </source>
</evidence>
<organism evidence="2 3">
    <name type="scientific">Marinomonas aquimarina</name>
    <dbReference type="NCBI Taxonomy" id="295068"/>
    <lineage>
        <taxon>Bacteria</taxon>
        <taxon>Pseudomonadati</taxon>
        <taxon>Pseudomonadota</taxon>
        <taxon>Gammaproteobacteria</taxon>
        <taxon>Oceanospirillales</taxon>
        <taxon>Oceanospirillaceae</taxon>
        <taxon>Marinomonas</taxon>
    </lineage>
</organism>
<reference evidence="2 3" key="1">
    <citation type="submission" date="2016-06" db="EMBL/GenBank/DDBJ databases">
        <authorList>
            <person name="Kjaerup R.B."/>
            <person name="Dalgaard T.S."/>
            <person name="Juul-Madsen H.R."/>
        </authorList>
    </citation>
    <scope>NUCLEOTIDE SEQUENCE [LARGE SCALE GENOMIC DNA]</scope>
    <source>
        <strain evidence="2 3">CECT 5080</strain>
    </source>
</reference>
<feature type="chain" id="PRO_5008378810" description="DUF4402 domain-containing protein" evidence="1">
    <location>
        <begin position="24"/>
        <end position="205"/>
    </location>
</feature>
<accession>A0A1A8T5P8</accession>
<sequence>MNKLLKLSSLAALVALSGNYALAETATGNASVTVSNAFTLEETTPLSFGTIRAQVGSIPSSDEAAYSELSLPADGSNATVTNTASTGDGTASSINIIDPGTPGTFSVSGAAPNQVLVITPPGAFDLTTTTGGAVFEVSIAEADIRITSGANANRTYSSGTNDLITDDSGSVTFDVGGTLSTDTDGNATNYRDVTYSGTYTMTVEY</sequence>
<dbReference type="InterPro" id="IPR025514">
    <property type="entry name" value="DUF4402"/>
</dbReference>
<dbReference type="RefSeq" id="WP_067205182.1">
    <property type="nucleotide sequence ID" value="NZ_FLOC01000002.1"/>
</dbReference>
<evidence type="ECO:0000256" key="1">
    <source>
        <dbReference type="SAM" id="SignalP"/>
    </source>
</evidence>
<evidence type="ECO:0000313" key="2">
    <source>
        <dbReference type="EMBL" id="SBS26573.1"/>
    </source>
</evidence>
<evidence type="ECO:0008006" key="4">
    <source>
        <dbReference type="Google" id="ProtNLM"/>
    </source>
</evidence>
<gene>
    <name evidence="2" type="ORF">MAQ5080_00556</name>
</gene>